<dbReference type="Gramene" id="Pp3c13_12540V3.2">
    <property type="protein sequence ID" value="PAC:32930121.CDS.1"/>
    <property type="gene ID" value="Pp3c13_12540"/>
</dbReference>
<reference evidence="3" key="3">
    <citation type="submission" date="2020-12" db="UniProtKB">
        <authorList>
            <consortium name="EnsemblPlants"/>
        </authorList>
    </citation>
    <scope>IDENTIFICATION</scope>
</reference>
<proteinExistence type="predicted"/>
<gene>
    <name evidence="2" type="ORF">PHYPA_017285</name>
</gene>
<dbReference type="InParanoid" id="A0A2K1JLM7"/>
<dbReference type="EnsemblPlants" id="Pp3c13_12540V3.1">
    <property type="protein sequence ID" value="PAC:32930120.CDS.1"/>
    <property type="gene ID" value="Pp3c13_12540"/>
</dbReference>
<dbReference type="AlphaFoldDB" id="A0A2K1JLM7"/>
<reference evidence="2 4" key="2">
    <citation type="journal article" date="2018" name="Plant J.">
        <title>The Physcomitrella patens chromosome-scale assembly reveals moss genome structure and evolution.</title>
        <authorList>
            <person name="Lang D."/>
            <person name="Ullrich K.K."/>
            <person name="Murat F."/>
            <person name="Fuchs J."/>
            <person name="Jenkins J."/>
            <person name="Haas F.B."/>
            <person name="Piednoel M."/>
            <person name="Gundlach H."/>
            <person name="Van Bel M."/>
            <person name="Meyberg R."/>
            <person name="Vives C."/>
            <person name="Morata J."/>
            <person name="Symeonidi A."/>
            <person name="Hiss M."/>
            <person name="Muchero W."/>
            <person name="Kamisugi Y."/>
            <person name="Saleh O."/>
            <person name="Blanc G."/>
            <person name="Decker E.L."/>
            <person name="van Gessel N."/>
            <person name="Grimwood J."/>
            <person name="Hayes R.D."/>
            <person name="Graham S.W."/>
            <person name="Gunter L.E."/>
            <person name="McDaniel S.F."/>
            <person name="Hoernstein S.N.W."/>
            <person name="Larsson A."/>
            <person name="Li F.W."/>
            <person name="Perroud P.F."/>
            <person name="Phillips J."/>
            <person name="Ranjan P."/>
            <person name="Rokshar D.S."/>
            <person name="Rothfels C.J."/>
            <person name="Schneider L."/>
            <person name="Shu S."/>
            <person name="Stevenson D.W."/>
            <person name="Thummler F."/>
            <person name="Tillich M."/>
            <person name="Villarreal Aguilar J.C."/>
            <person name="Widiez T."/>
            <person name="Wong G.K."/>
            <person name="Wymore A."/>
            <person name="Zhang Y."/>
            <person name="Zimmer A.D."/>
            <person name="Quatrano R.S."/>
            <person name="Mayer K.F.X."/>
            <person name="Goodstein D."/>
            <person name="Casacuberta J.M."/>
            <person name="Vandepoele K."/>
            <person name="Reski R."/>
            <person name="Cuming A.C."/>
            <person name="Tuskan G.A."/>
            <person name="Maumus F."/>
            <person name="Salse J."/>
            <person name="Schmutz J."/>
            <person name="Rensing S.A."/>
        </authorList>
    </citation>
    <scope>NUCLEOTIDE SEQUENCE [LARGE SCALE GENOMIC DNA]</scope>
    <source>
        <strain evidence="3 4">cv. Gransden 2004</strain>
    </source>
</reference>
<dbReference type="EnsemblPlants" id="Pp3c13_12540V3.2">
    <property type="protein sequence ID" value="PAC:32930121.CDS.1"/>
    <property type="gene ID" value="Pp3c13_12540"/>
</dbReference>
<evidence type="ECO:0000313" key="2">
    <source>
        <dbReference type="EMBL" id="PNR42455.1"/>
    </source>
</evidence>
<sequence>MGTRSLKVPHHSNKWGQLGFWSPRPLKYSIISICNLSLSFIILPMWIHS</sequence>
<name>A0A2K1JLM7_PHYPA</name>
<keyword evidence="1" id="KW-0812">Transmembrane</keyword>
<feature type="transmembrane region" description="Helical" evidence="1">
    <location>
        <begin position="28"/>
        <end position="47"/>
    </location>
</feature>
<dbReference type="Proteomes" id="UP000006727">
    <property type="component" value="Chromosome 13"/>
</dbReference>
<protein>
    <submittedName>
        <fullName evidence="2 3">Uncharacterized protein</fullName>
    </submittedName>
</protein>
<organism evidence="2">
    <name type="scientific">Physcomitrium patens</name>
    <name type="common">Spreading-leaved earth moss</name>
    <name type="synonym">Physcomitrella patens</name>
    <dbReference type="NCBI Taxonomy" id="3218"/>
    <lineage>
        <taxon>Eukaryota</taxon>
        <taxon>Viridiplantae</taxon>
        <taxon>Streptophyta</taxon>
        <taxon>Embryophyta</taxon>
        <taxon>Bryophyta</taxon>
        <taxon>Bryophytina</taxon>
        <taxon>Bryopsida</taxon>
        <taxon>Funariidae</taxon>
        <taxon>Funariales</taxon>
        <taxon>Funariaceae</taxon>
        <taxon>Physcomitrium</taxon>
    </lineage>
</organism>
<keyword evidence="1" id="KW-0472">Membrane</keyword>
<dbReference type="EMBL" id="ABEU02000013">
    <property type="protein sequence ID" value="PNR42455.1"/>
    <property type="molecule type" value="Genomic_DNA"/>
</dbReference>
<reference evidence="2 4" key="1">
    <citation type="journal article" date="2008" name="Science">
        <title>The Physcomitrella genome reveals evolutionary insights into the conquest of land by plants.</title>
        <authorList>
            <person name="Rensing S."/>
            <person name="Lang D."/>
            <person name="Zimmer A."/>
            <person name="Terry A."/>
            <person name="Salamov A."/>
            <person name="Shapiro H."/>
            <person name="Nishiyama T."/>
            <person name="Perroud P.-F."/>
            <person name="Lindquist E."/>
            <person name="Kamisugi Y."/>
            <person name="Tanahashi T."/>
            <person name="Sakakibara K."/>
            <person name="Fujita T."/>
            <person name="Oishi K."/>
            <person name="Shin-I T."/>
            <person name="Kuroki Y."/>
            <person name="Toyoda A."/>
            <person name="Suzuki Y."/>
            <person name="Hashimoto A."/>
            <person name="Yamaguchi K."/>
            <person name="Sugano A."/>
            <person name="Kohara Y."/>
            <person name="Fujiyama A."/>
            <person name="Anterola A."/>
            <person name="Aoki S."/>
            <person name="Ashton N."/>
            <person name="Barbazuk W.B."/>
            <person name="Barker E."/>
            <person name="Bennetzen J."/>
            <person name="Bezanilla M."/>
            <person name="Blankenship R."/>
            <person name="Cho S.H."/>
            <person name="Dutcher S."/>
            <person name="Estelle M."/>
            <person name="Fawcett J.A."/>
            <person name="Gundlach H."/>
            <person name="Hanada K."/>
            <person name="Heyl A."/>
            <person name="Hicks K.A."/>
            <person name="Hugh J."/>
            <person name="Lohr M."/>
            <person name="Mayer K."/>
            <person name="Melkozernov A."/>
            <person name="Murata T."/>
            <person name="Nelson D."/>
            <person name="Pils B."/>
            <person name="Prigge M."/>
            <person name="Reiss B."/>
            <person name="Renner T."/>
            <person name="Rombauts S."/>
            <person name="Rushton P."/>
            <person name="Sanderfoot A."/>
            <person name="Schween G."/>
            <person name="Shiu S.-H."/>
            <person name="Stueber K."/>
            <person name="Theodoulou F.L."/>
            <person name="Tu H."/>
            <person name="Van de Peer Y."/>
            <person name="Verrier P.J."/>
            <person name="Waters E."/>
            <person name="Wood A."/>
            <person name="Yang L."/>
            <person name="Cove D."/>
            <person name="Cuming A."/>
            <person name="Hasebe M."/>
            <person name="Lucas S."/>
            <person name="Mishler D.B."/>
            <person name="Reski R."/>
            <person name="Grigoriev I."/>
            <person name="Quatrano R.S."/>
            <person name="Boore J.L."/>
        </authorList>
    </citation>
    <scope>NUCLEOTIDE SEQUENCE [LARGE SCALE GENOMIC DNA]</scope>
    <source>
        <strain evidence="3 4">cv. Gransden 2004</strain>
    </source>
</reference>
<dbReference type="PaxDb" id="3218-PP1S5_165V6.1"/>
<accession>A0A2K1JLM7</accession>
<evidence type="ECO:0000313" key="3">
    <source>
        <dbReference type="EnsemblPlants" id="PAC:32930120.CDS.1"/>
    </source>
</evidence>
<keyword evidence="1" id="KW-1133">Transmembrane helix</keyword>
<evidence type="ECO:0000313" key="4">
    <source>
        <dbReference type="Proteomes" id="UP000006727"/>
    </source>
</evidence>
<dbReference type="Gramene" id="Pp3c13_12540V3.1">
    <property type="protein sequence ID" value="PAC:32930120.CDS.1"/>
    <property type="gene ID" value="Pp3c13_12540"/>
</dbReference>
<keyword evidence="4" id="KW-1185">Reference proteome</keyword>
<evidence type="ECO:0000256" key="1">
    <source>
        <dbReference type="SAM" id="Phobius"/>
    </source>
</evidence>